<dbReference type="RefSeq" id="WP_259857743.1">
    <property type="nucleotide sequence ID" value="NZ_BAAAST010000138.1"/>
</dbReference>
<proteinExistence type="predicted"/>
<protein>
    <recommendedName>
        <fullName evidence="5">Right handed beta helix domain-containing protein</fullName>
    </recommendedName>
</protein>
<gene>
    <name evidence="3" type="ORF">Dfulv_33125</name>
</gene>
<reference evidence="3" key="2">
    <citation type="submission" date="2022-09" db="EMBL/GenBank/DDBJ databases">
        <title>Biosynthetic gene clusters of Dactylosporangioum fulvum.</title>
        <authorList>
            <person name="Caradec T."/>
        </authorList>
    </citation>
    <scope>NUCLEOTIDE SEQUENCE</scope>
    <source>
        <strain evidence="3">NRRL B-16292</strain>
    </source>
</reference>
<name>A0ABY5VS23_9ACTN</name>
<evidence type="ECO:0000256" key="2">
    <source>
        <dbReference type="SAM" id="Phobius"/>
    </source>
</evidence>
<reference evidence="3" key="1">
    <citation type="submission" date="2021-04" db="EMBL/GenBank/DDBJ databases">
        <authorList>
            <person name="Hartkoorn R.C."/>
            <person name="Beaudoing E."/>
            <person name="Hot D."/>
        </authorList>
    </citation>
    <scope>NUCLEOTIDE SEQUENCE</scope>
    <source>
        <strain evidence="3">NRRL B-16292</strain>
    </source>
</reference>
<evidence type="ECO:0000313" key="4">
    <source>
        <dbReference type="Proteomes" id="UP001059617"/>
    </source>
</evidence>
<keyword evidence="2" id="KW-0472">Membrane</keyword>
<keyword evidence="4" id="KW-1185">Reference proteome</keyword>
<sequence>MKPRIERVLSDVASDLFVDEPPIQTTVGDIVAHGLRRRRARRRRRVVTVAAVSALAVTAATMLALRPAGELMPSGADPTLVPSASSVPSPAGPATGTPSPASAATPSGAGSTSRTGFRVGTMTFLEKPGLTVPKESLTPYAGPAVITGSYQQSNCVVTRQIRVEASGRLSLTNCWIRVNVGDDGTGMIGKAGRIELNHVLVDGSGSSGETLPVILAGGGKVTFSEFIGTTQNISVRGPAEIEWNHIHAPKGSTSGRDTRSYGLSVLSGGPVTIAHNSIDVTGAEGLGTVLNVVSDFGPIDQVRITDNTFMPGGSYAVYVRTDGYCRCGGVRNVQVIGNRWYGDADHRWGGIYGAFSVNDPASITAWSGNTLTKAGGAQPVPLPRDNPQP</sequence>
<organism evidence="3 4">
    <name type="scientific">Dactylosporangium fulvum</name>
    <dbReference type="NCBI Taxonomy" id="53359"/>
    <lineage>
        <taxon>Bacteria</taxon>
        <taxon>Bacillati</taxon>
        <taxon>Actinomycetota</taxon>
        <taxon>Actinomycetes</taxon>
        <taxon>Micromonosporales</taxon>
        <taxon>Micromonosporaceae</taxon>
        <taxon>Dactylosporangium</taxon>
    </lineage>
</organism>
<evidence type="ECO:0000313" key="3">
    <source>
        <dbReference type="EMBL" id="UWP79985.1"/>
    </source>
</evidence>
<feature type="region of interest" description="Disordered" evidence="1">
    <location>
        <begin position="76"/>
        <end position="117"/>
    </location>
</feature>
<dbReference type="InterPro" id="IPR011050">
    <property type="entry name" value="Pectin_lyase_fold/virulence"/>
</dbReference>
<feature type="compositionally biased region" description="Low complexity" evidence="1">
    <location>
        <begin position="81"/>
        <end position="113"/>
    </location>
</feature>
<accession>A0ABY5VS23</accession>
<keyword evidence="2" id="KW-1133">Transmembrane helix</keyword>
<evidence type="ECO:0008006" key="5">
    <source>
        <dbReference type="Google" id="ProtNLM"/>
    </source>
</evidence>
<evidence type="ECO:0000256" key="1">
    <source>
        <dbReference type="SAM" id="MobiDB-lite"/>
    </source>
</evidence>
<dbReference type="EMBL" id="CP073720">
    <property type="protein sequence ID" value="UWP79985.1"/>
    <property type="molecule type" value="Genomic_DNA"/>
</dbReference>
<keyword evidence="2" id="KW-0812">Transmembrane</keyword>
<feature type="transmembrane region" description="Helical" evidence="2">
    <location>
        <begin position="46"/>
        <end position="65"/>
    </location>
</feature>
<dbReference type="Proteomes" id="UP001059617">
    <property type="component" value="Chromosome"/>
</dbReference>
<dbReference type="SUPFAM" id="SSF51126">
    <property type="entry name" value="Pectin lyase-like"/>
    <property type="match status" value="1"/>
</dbReference>